<dbReference type="FunFam" id="3.30.420.40:FF:000205">
    <property type="entry name" value="Actin, alpha skeletal muscle"/>
    <property type="match status" value="1"/>
</dbReference>
<evidence type="ECO:0000256" key="6">
    <source>
        <dbReference type="RuleBase" id="RU000487"/>
    </source>
</evidence>
<dbReference type="PROSITE" id="PS01132">
    <property type="entry name" value="ACTINS_ACT_LIKE"/>
    <property type="match status" value="1"/>
</dbReference>
<evidence type="ECO:0000256" key="3">
    <source>
        <dbReference type="ARBA" id="ARBA00022741"/>
    </source>
</evidence>
<name>G3X3J0_SARHA</name>
<dbReference type="STRING" id="9305.ENSSHAP00000022245"/>
<keyword evidence="5" id="KW-0206">Cytoskeleton</keyword>
<keyword evidence="3" id="KW-0547">Nucleotide-binding</keyword>
<evidence type="ECO:0000313" key="8">
    <source>
        <dbReference type="Proteomes" id="UP000007648"/>
    </source>
</evidence>
<dbReference type="Gene3D" id="3.90.640.10">
    <property type="entry name" value="Actin, Chain A, domain 4"/>
    <property type="match status" value="1"/>
</dbReference>
<dbReference type="GO" id="GO:0005856">
    <property type="term" value="C:cytoskeleton"/>
    <property type="evidence" value="ECO:0007669"/>
    <property type="project" value="UniProtKB-SubCell"/>
</dbReference>
<dbReference type="HOGENOM" id="CLU_027965_0_1_1"/>
<dbReference type="PANTHER" id="PTHR11937">
    <property type="entry name" value="ACTIN"/>
    <property type="match status" value="1"/>
</dbReference>
<dbReference type="GeneTree" id="ENSGT00940000155782"/>
<sequence length="274" mass="30777">MESYDIIANQPVVIDNGSGVIKAGFAGDQIPKYCFPNYVGRPKHVRVMAGALEGDIFIGPKAEEHRGLLSIRYPMEHGIVKDWNDMERIWQYVYSKDQLQTFSEEHPVLLTEAPLNPRKNRERAAEVFFETFNVPALFISMQAVLSLYATGRTTGVVLDSGDGVTHAVPIYEGFAMPHSIMRIDIAGRDVSRFLRLYLRKEGYDFHSSSEFEIVKTIKELPPRKVSVFGEKRGRESPSNSFSSTRGGLYRVVERALHFQSEGLGSSLTSASKCH</sequence>
<dbReference type="FunFam" id="3.30.420.40:FF:000502">
    <property type="entry name" value="Actin-Related Proteins"/>
    <property type="match status" value="1"/>
</dbReference>
<comment type="subcellular location">
    <subcellularLocation>
        <location evidence="1">Cytoplasm</location>
        <location evidence="1">Cytoskeleton</location>
    </subcellularLocation>
</comment>
<evidence type="ECO:0000256" key="2">
    <source>
        <dbReference type="ARBA" id="ARBA00022490"/>
    </source>
</evidence>
<reference evidence="7" key="2">
    <citation type="submission" date="2025-08" db="UniProtKB">
        <authorList>
            <consortium name="Ensembl"/>
        </authorList>
    </citation>
    <scope>IDENTIFICATION</scope>
</reference>
<evidence type="ECO:0000256" key="4">
    <source>
        <dbReference type="ARBA" id="ARBA00022840"/>
    </source>
</evidence>
<protein>
    <submittedName>
        <fullName evidence="7">Actin related protein 1A</fullName>
    </submittedName>
</protein>
<reference evidence="7 8" key="1">
    <citation type="journal article" date="2011" name="Proc. Natl. Acad. Sci. U.S.A.">
        <title>Genetic diversity and population structure of the endangered marsupial Sarcophilus harrisii (Tasmanian devil).</title>
        <authorList>
            <person name="Miller W."/>
            <person name="Hayes V.M."/>
            <person name="Ratan A."/>
            <person name="Petersen D.C."/>
            <person name="Wittekindt N.E."/>
            <person name="Miller J."/>
            <person name="Walenz B."/>
            <person name="Knight J."/>
            <person name="Qi J."/>
            <person name="Zhao F."/>
            <person name="Wang Q."/>
            <person name="Bedoya-Reina O.C."/>
            <person name="Katiyar N."/>
            <person name="Tomsho L.P."/>
            <person name="Kasson L.M."/>
            <person name="Hardie R.A."/>
            <person name="Woodbridge P."/>
            <person name="Tindall E.A."/>
            <person name="Bertelsen M.F."/>
            <person name="Dixon D."/>
            <person name="Pyecroft S."/>
            <person name="Helgen K.M."/>
            <person name="Lesk A.M."/>
            <person name="Pringle T.H."/>
            <person name="Patterson N."/>
            <person name="Zhang Y."/>
            <person name="Kreiss A."/>
            <person name="Woods G.M."/>
            <person name="Jones M.E."/>
            <person name="Schuster S.C."/>
        </authorList>
    </citation>
    <scope>NUCLEOTIDE SEQUENCE [LARGE SCALE GENOMIC DNA]</scope>
</reference>
<dbReference type="eggNOG" id="KOG0676">
    <property type="taxonomic scope" value="Eukaryota"/>
</dbReference>
<gene>
    <name evidence="7" type="primary">ACTR1A</name>
</gene>
<reference evidence="7" key="3">
    <citation type="submission" date="2025-09" db="UniProtKB">
        <authorList>
            <consortium name="Ensembl"/>
        </authorList>
    </citation>
    <scope>IDENTIFICATION</scope>
</reference>
<dbReference type="Proteomes" id="UP000007648">
    <property type="component" value="Unassembled WGS sequence"/>
</dbReference>
<dbReference type="Pfam" id="PF00022">
    <property type="entry name" value="Actin"/>
    <property type="match status" value="1"/>
</dbReference>
<dbReference type="AlphaFoldDB" id="G3X3J0"/>
<keyword evidence="2" id="KW-0963">Cytoplasm</keyword>
<proteinExistence type="inferred from homology"/>
<dbReference type="SUPFAM" id="SSF53067">
    <property type="entry name" value="Actin-like ATPase domain"/>
    <property type="match status" value="2"/>
</dbReference>
<keyword evidence="4" id="KW-0067">ATP-binding</keyword>
<dbReference type="InterPro" id="IPR020902">
    <property type="entry name" value="Actin/actin-like_CS"/>
</dbReference>
<dbReference type="PRINTS" id="PR00190">
    <property type="entry name" value="ACTIN"/>
</dbReference>
<organism evidence="7 8">
    <name type="scientific">Sarcophilus harrisii</name>
    <name type="common">Tasmanian devil</name>
    <name type="synonym">Sarcophilus laniarius</name>
    <dbReference type="NCBI Taxonomy" id="9305"/>
    <lineage>
        <taxon>Eukaryota</taxon>
        <taxon>Metazoa</taxon>
        <taxon>Chordata</taxon>
        <taxon>Craniata</taxon>
        <taxon>Vertebrata</taxon>
        <taxon>Euteleostomi</taxon>
        <taxon>Mammalia</taxon>
        <taxon>Metatheria</taxon>
        <taxon>Dasyuromorphia</taxon>
        <taxon>Dasyuridae</taxon>
        <taxon>Sarcophilus</taxon>
    </lineage>
</organism>
<dbReference type="Gene3D" id="3.30.420.40">
    <property type="match status" value="2"/>
</dbReference>
<evidence type="ECO:0000256" key="1">
    <source>
        <dbReference type="ARBA" id="ARBA00004245"/>
    </source>
</evidence>
<dbReference type="GO" id="GO:0005524">
    <property type="term" value="F:ATP binding"/>
    <property type="evidence" value="ECO:0007669"/>
    <property type="project" value="UniProtKB-KW"/>
</dbReference>
<evidence type="ECO:0000313" key="7">
    <source>
        <dbReference type="Ensembl" id="ENSSHAP00000022245.2"/>
    </source>
</evidence>
<dbReference type="InterPro" id="IPR043129">
    <property type="entry name" value="ATPase_NBD"/>
</dbReference>
<evidence type="ECO:0000256" key="5">
    <source>
        <dbReference type="ARBA" id="ARBA00023212"/>
    </source>
</evidence>
<dbReference type="SMART" id="SM00268">
    <property type="entry name" value="ACTIN"/>
    <property type="match status" value="1"/>
</dbReference>
<dbReference type="Ensembl" id="ENSSHAT00000022423.2">
    <property type="protein sequence ID" value="ENSSHAP00000022245.2"/>
    <property type="gene ID" value="ENSSHAG00000018823.2"/>
</dbReference>
<accession>G3X3J0</accession>
<keyword evidence="8" id="KW-1185">Reference proteome</keyword>
<dbReference type="InterPro" id="IPR004000">
    <property type="entry name" value="Actin"/>
</dbReference>
<comment type="similarity">
    <text evidence="6">Belongs to the actin family.</text>
</comment>